<protein>
    <submittedName>
        <fullName evidence="1">Spore coat protein CotD</fullName>
    </submittedName>
</protein>
<dbReference type="RefSeq" id="WP_213110145.1">
    <property type="nucleotide sequence ID" value="NZ_JAGYPJ010000001.1"/>
</dbReference>
<sequence length="123" mass="12604">MFNPCNPCHTQVCPPIIHPTQCCVNHTCTNVIVPEIHPSHTTTVNHENIIHEHYFPHTASVVNEVTQENVIMPGPGPGYGGVPGPGFGPGFGAPGFGPGGFGPGVGPGFGPGVGPGFGPGFPY</sequence>
<dbReference type="InterPro" id="IPR020108">
    <property type="entry name" value="Spore_coat_CotD"/>
</dbReference>
<comment type="caution">
    <text evidence="1">The sequence shown here is derived from an EMBL/GenBank/DDBJ whole genome shotgun (WGS) entry which is preliminary data.</text>
</comment>
<accession>A0A942TMK4</accession>
<dbReference type="EMBL" id="JAGYPJ010000001">
    <property type="protein sequence ID" value="MBS4199467.1"/>
    <property type="molecule type" value="Genomic_DNA"/>
</dbReference>
<organism evidence="1 2">
    <name type="scientific">Lederbergia citrisecunda</name>
    <dbReference type="NCBI Taxonomy" id="2833583"/>
    <lineage>
        <taxon>Bacteria</taxon>
        <taxon>Bacillati</taxon>
        <taxon>Bacillota</taxon>
        <taxon>Bacilli</taxon>
        <taxon>Bacillales</taxon>
        <taxon>Bacillaceae</taxon>
        <taxon>Lederbergia</taxon>
    </lineage>
</organism>
<evidence type="ECO:0000313" key="2">
    <source>
        <dbReference type="Proteomes" id="UP000682713"/>
    </source>
</evidence>
<keyword evidence="1" id="KW-0946">Virion</keyword>
<reference evidence="1 2" key="1">
    <citation type="submission" date="2021-05" db="EMBL/GenBank/DDBJ databases">
        <title>Novel Bacillus species.</title>
        <authorList>
            <person name="Liu G."/>
        </authorList>
    </citation>
    <scope>NUCLEOTIDE SEQUENCE [LARGE SCALE GENOMIC DNA]</scope>
    <source>
        <strain evidence="1 2">FJAT-49732</strain>
    </source>
</reference>
<proteinExistence type="predicted"/>
<name>A0A942TMK4_9BACI</name>
<gene>
    <name evidence="1" type="ORF">KHA93_07360</name>
</gene>
<dbReference type="AlphaFoldDB" id="A0A942TMK4"/>
<evidence type="ECO:0000313" key="1">
    <source>
        <dbReference type="EMBL" id="MBS4199467.1"/>
    </source>
</evidence>
<keyword evidence="1" id="KW-0167">Capsid protein</keyword>
<dbReference type="Proteomes" id="UP000682713">
    <property type="component" value="Unassembled WGS sequence"/>
</dbReference>
<keyword evidence="2" id="KW-1185">Reference proteome</keyword>
<dbReference type="Pfam" id="PF11122">
    <property type="entry name" value="Spore-coat_CotD"/>
    <property type="match status" value="1"/>
</dbReference>